<accession>A0AAE3SLR5</accession>
<dbReference type="Gene3D" id="2.20.110.10">
    <property type="entry name" value="Histone H3 K4-specific methyltransferase SET7/9 N-terminal domain"/>
    <property type="match status" value="2"/>
</dbReference>
<dbReference type="RefSeq" id="WP_301202477.1">
    <property type="nucleotide sequence ID" value="NZ_JAPDPI010000074.1"/>
</dbReference>
<evidence type="ECO:0000313" key="2">
    <source>
        <dbReference type="EMBL" id="MCW3807967.1"/>
    </source>
</evidence>
<organism evidence="2 3">
    <name type="scientific">Plebeiibacterium marinum</name>
    <dbReference type="NCBI Taxonomy" id="2992111"/>
    <lineage>
        <taxon>Bacteria</taxon>
        <taxon>Pseudomonadati</taxon>
        <taxon>Bacteroidota</taxon>
        <taxon>Bacteroidia</taxon>
        <taxon>Marinilabiliales</taxon>
        <taxon>Marinilabiliaceae</taxon>
        <taxon>Plebeiibacterium</taxon>
    </lineage>
</organism>
<dbReference type="InterPro" id="IPR011652">
    <property type="entry name" value="MORN_2"/>
</dbReference>
<gene>
    <name evidence="2" type="ORF">OM074_20255</name>
</gene>
<dbReference type="EMBL" id="JAPDPI010000074">
    <property type="protein sequence ID" value="MCW3807967.1"/>
    <property type="molecule type" value="Genomic_DNA"/>
</dbReference>
<keyword evidence="3" id="KW-1185">Reference proteome</keyword>
<proteinExistence type="predicted"/>
<keyword evidence="1" id="KW-1133">Transmembrane helix</keyword>
<sequence length="724" mass="84133">MKQFFKFFGYLLLAIIIVIIGSIVYLQLGNKNQQAPISVVPQDAMLILETDNLSETMVDITQTNYWKSIIESEVLKEFKEALLSYDETIEKNKWLKPILKNQRLTFSLHTNNTRDLEYLIVSDIKKFGKLNIIPKLTSMLKIPAKKSVINSLTLYSIYLKEYKLSLHLSSVNNLLLCSSSYQLLEQAIRQKSHLPEHIQAKQNHVNSYYTSDLFNIYTNNNLIHRYFSDNPSTFLNSLAFSALGGTFSTESFTMEGYTSLYDSIASPFIPLKHTTANTRSSENVIPSDASLYINFNITDFSSFYKKFLSQYSSIDPIGYQTYTAGLKLTESYMGINLKEDFLSWLSGEISFIQFKPLPNAHEDDFLAVVKASDIDFANQKLTELAQKIKNRTSFRFNQSQYKNFNINYLNIRGFFKLFMGGFFHNRSKPYYTIIDDYILFSNSSDLLEYSIDNYLVGNTLARNKDFQSFMGNFNNKCQFTTYVNMPRLYDRVYYYSNTNERNELSPYRRLIQNIGWVGFQLSPEQELLKTKLYAQTFESPKTEYHIDIDLSSAENLIIDEFEQLEFKIDLGKEFDNFEGNLSYYLPHPEKVQDSILVHEGNMDNGMPDGLWRSYFYSGNVKSVVNYNDGQADGTAIFYYNNNQHVIRAEIEFDDDVIDGSYKEFYTNGNIKASIEFRDGQRWGEAMYYFRDGQVKTTGEFKKGKQSGKWKYYSKSGELINKENW</sequence>
<dbReference type="Proteomes" id="UP001207408">
    <property type="component" value="Unassembled WGS sequence"/>
</dbReference>
<name>A0AAE3SLR5_9BACT</name>
<keyword evidence="1" id="KW-0472">Membrane</keyword>
<feature type="transmembrane region" description="Helical" evidence="1">
    <location>
        <begin position="7"/>
        <end position="28"/>
    </location>
</feature>
<dbReference type="Pfam" id="PF11832">
    <property type="entry name" value="DUF3352"/>
    <property type="match status" value="1"/>
</dbReference>
<dbReference type="Pfam" id="PF07661">
    <property type="entry name" value="MORN_2"/>
    <property type="match status" value="2"/>
</dbReference>
<dbReference type="AlphaFoldDB" id="A0AAE3SLR5"/>
<reference evidence="2" key="1">
    <citation type="submission" date="2022-10" db="EMBL/GenBank/DDBJ databases">
        <authorList>
            <person name="Yu W.X."/>
        </authorList>
    </citation>
    <scope>NUCLEOTIDE SEQUENCE</scope>
    <source>
        <strain evidence="2">D04</strain>
    </source>
</reference>
<dbReference type="InterPro" id="IPR021787">
    <property type="entry name" value="DUF3352"/>
</dbReference>
<comment type="caution">
    <text evidence="2">The sequence shown here is derived from an EMBL/GenBank/DDBJ whole genome shotgun (WGS) entry which is preliminary data.</text>
</comment>
<evidence type="ECO:0000256" key="1">
    <source>
        <dbReference type="SAM" id="Phobius"/>
    </source>
</evidence>
<protein>
    <submittedName>
        <fullName evidence="2">DUF3352 domain-containing protein</fullName>
    </submittedName>
</protein>
<dbReference type="SUPFAM" id="SSF82185">
    <property type="entry name" value="Histone H3 K4-specific methyltransferase SET7/9 N-terminal domain"/>
    <property type="match status" value="1"/>
</dbReference>
<keyword evidence="1" id="KW-0812">Transmembrane</keyword>
<evidence type="ECO:0000313" key="3">
    <source>
        <dbReference type="Proteomes" id="UP001207408"/>
    </source>
</evidence>